<organism evidence="3 4">
    <name type="scientific">Dyella soli</name>
    <dbReference type="NCBI Taxonomy" id="522319"/>
    <lineage>
        <taxon>Bacteria</taxon>
        <taxon>Pseudomonadati</taxon>
        <taxon>Pseudomonadota</taxon>
        <taxon>Gammaproteobacteria</taxon>
        <taxon>Lysobacterales</taxon>
        <taxon>Rhodanobacteraceae</taxon>
        <taxon>Dyella</taxon>
    </lineage>
</organism>
<evidence type="ECO:0000256" key="2">
    <source>
        <dbReference type="SAM" id="SignalP"/>
    </source>
</evidence>
<evidence type="ECO:0000256" key="1">
    <source>
        <dbReference type="SAM" id="MobiDB-lite"/>
    </source>
</evidence>
<comment type="caution">
    <text evidence="3">The sequence shown here is derived from an EMBL/GenBank/DDBJ whole genome shotgun (WGS) entry which is preliminary data.</text>
</comment>
<reference evidence="3 4" key="1">
    <citation type="submission" date="2019-02" db="EMBL/GenBank/DDBJ databases">
        <title>Dyella amyloliquefaciens sp. nov., isolated from forest soil.</title>
        <authorList>
            <person name="Gao Z.-H."/>
            <person name="Qiu L.-H."/>
        </authorList>
    </citation>
    <scope>NUCLEOTIDE SEQUENCE [LARGE SCALE GENOMIC DNA]</scope>
    <source>
        <strain evidence="3 4">KACC 12747</strain>
    </source>
</reference>
<dbReference type="RefSeq" id="WP_131412528.1">
    <property type="nucleotide sequence ID" value="NZ_SJTG01000005.1"/>
</dbReference>
<evidence type="ECO:0000313" key="4">
    <source>
        <dbReference type="Proteomes" id="UP000291822"/>
    </source>
</evidence>
<dbReference type="EMBL" id="SJTG01000005">
    <property type="protein sequence ID" value="TCI07276.1"/>
    <property type="molecule type" value="Genomic_DNA"/>
</dbReference>
<name>A0A4R0YGB1_9GAMM</name>
<feature type="region of interest" description="Disordered" evidence="1">
    <location>
        <begin position="30"/>
        <end position="50"/>
    </location>
</feature>
<accession>A0A4R0YGB1</accession>
<keyword evidence="4" id="KW-1185">Reference proteome</keyword>
<feature type="chain" id="PRO_5020306860" evidence="2">
    <location>
        <begin position="24"/>
        <end position="160"/>
    </location>
</feature>
<keyword evidence="2" id="KW-0732">Signal</keyword>
<sequence length="160" mass="16142">MKLSLLFWTGLAVAALPAWPAWAQQAPLRTLSSPATPGQAPSIDPAAAQDGRVDSTYREPLAGHVAADGRRLIPAASGKASLPVFPATASATENVSRGALAFAAKAAFSLAAARTGTATPVPAPSYPAYRPGMPQPEPAAEAIGCQPNGAMTTPQACAGR</sequence>
<protein>
    <submittedName>
        <fullName evidence="3">Uncharacterized protein</fullName>
    </submittedName>
</protein>
<gene>
    <name evidence="3" type="ORF">EZM97_32270</name>
</gene>
<evidence type="ECO:0000313" key="3">
    <source>
        <dbReference type="EMBL" id="TCI07276.1"/>
    </source>
</evidence>
<dbReference type="AlphaFoldDB" id="A0A4R0YGB1"/>
<dbReference type="Proteomes" id="UP000291822">
    <property type="component" value="Unassembled WGS sequence"/>
</dbReference>
<proteinExistence type="predicted"/>
<feature type="signal peptide" evidence="2">
    <location>
        <begin position="1"/>
        <end position="23"/>
    </location>
</feature>